<dbReference type="AlphaFoldDB" id="A0A7I4YPM0"/>
<organism evidence="2 3">
    <name type="scientific">Haemonchus contortus</name>
    <name type="common">Barber pole worm</name>
    <dbReference type="NCBI Taxonomy" id="6289"/>
    <lineage>
        <taxon>Eukaryota</taxon>
        <taxon>Metazoa</taxon>
        <taxon>Ecdysozoa</taxon>
        <taxon>Nematoda</taxon>
        <taxon>Chromadorea</taxon>
        <taxon>Rhabditida</taxon>
        <taxon>Rhabditina</taxon>
        <taxon>Rhabditomorpha</taxon>
        <taxon>Strongyloidea</taxon>
        <taxon>Trichostrongylidae</taxon>
        <taxon>Haemonchus</taxon>
    </lineage>
</organism>
<keyword evidence="2" id="KW-1185">Reference proteome</keyword>
<evidence type="ECO:0000313" key="2">
    <source>
        <dbReference type="Proteomes" id="UP000025227"/>
    </source>
</evidence>
<dbReference type="OrthoDB" id="5890292at2759"/>
<accession>A0A7I4YPM0</accession>
<feature type="signal peptide" evidence="1">
    <location>
        <begin position="1"/>
        <end position="25"/>
    </location>
</feature>
<sequence length="129" mass="14600">MLSLKAVAAPSVWIFFLMQAHRALLCTFTIISTKDIPWHKVESHPNITIPARSEGVCLKQCLESFPECYMVITDRTDEQTFCFLYYARSKPIRHAAQTVSGFNANENIYVLNRTEVVTTCPLADTMLPA</sequence>
<name>A0A7I4YPM0_HAECO</name>
<evidence type="ECO:0000313" key="3">
    <source>
        <dbReference type="WBParaSite" id="HCON_00120620-00001"/>
    </source>
</evidence>
<proteinExistence type="predicted"/>
<dbReference type="Proteomes" id="UP000025227">
    <property type="component" value="Unplaced"/>
</dbReference>
<reference evidence="3" key="1">
    <citation type="submission" date="2020-12" db="UniProtKB">
        <authorList>
            <consortium name="WormBaseParasite"/>
        </authorList>
    </citation>
    <scope>IDENTIFICATION</scope>
    <source>
        <strain evidence="3">MHco3</strain>
    </source>
</reference>
<evidence type="ECO:0000256" key="1">
    <source>
        <dbReference type="SAM" id="SignalP"/>
    </source>
</evidence>
<keyword evidence="1" id="KW-0732">Signal</keyword>
<protein>
    <submittedName>
        <fullName evidence="3">Apple domain-containing protein</fullName>
    </submittedName>
</protein>
<feature type="chain" id="PRO_5035421378" evidence="1">
    <location>
        <begin position="26"/>
        <end position="129"/>
    </location>
</feature>
<dbReference type="WBParaSite" id="HCON_00120620-00001">
    <property type="protein sequence ID" value="HCON_00120620-00001"/>
    <property type="gene ID" value="HCON_00120620"/>
</dbReference>